<keyword evidence="12" id="KW-1185">Reference proteome</keyword>
<accession>A0A852RQA4</accession>
<keyword evidence="7 9" id="KW-0627">Porphyrin biosynthesis</keyword>
<keyword evidence="5 9" id="KW-0350">Heme biosynthesis</keyword>
<dbReference type="FunFam" id="3.40.50.1400:FF:000008">
    <property type="entry name" value="Ferrochelatase"/>
    <property type="match status" value="1"/>
</dbReference>
<dbReference type="SUPFAM" id="SSF53800">
    <property type="entry name" value="Chelatase"/>
    <property type="match status" value="1"/>
</dbReference>
<dbReference type="InterPro" id="IPR033659">
    <property type="entry name" value="Ferrochelatase_N"/>
</dbReference>
<dbReference type="Proteomes" id="UP000582231">
    <property type="component" value="Unassembled WGS sequence"/>
</dbReference>
<evidence type="ECO:0000256" key="1">
    <source>
        <dbReference type="ARBA" id="ARBA00004744"/>
    </source>
</evidence>
<comment type="pathway">
    <text evidence="1 9">Porphyrin-containing compound metabolism; protoheme biosynthesis.</text>
</comment>
<dbReference type="InterPro" id="IPR033644">
    <property type="entry name" value="Ferrochelatase_C"/>
</dbReference>
<dbReference type="EMBL" id="JACCBF010000001">
    <property type="protein sequence ID" value="NYD30134.1"/>
    <property type="molecule type" value="Genomic_DNA"/>
</dbReference>
<feature type="binding site" evidence="9">
    <location>
        <position position="69"/>
    </location>
    <ligand>
        <name>Fe-coproporphyrin III</name>
        <dbReference type="ChEBI" id="CHEBI:68438"/>
    </ligand>
</feature>
<dbReference type="GO" id="GO:0005737">
    <property type="term" value="C:cytoplasm"/>
    <property type="evidence" value="ECO:0007669"/>
    <property type="project" value="UniProtKB-SubCell"/>
</dbReference>
<keyword evidence="6 9" id="KW-0456">Lyase</keyword>
<evidence type="ECO:0000256" key="5">
    <source>
        <dbReference type="ARBA" id="ARBA00023133"/>
    </source>
</evidence>
<keyword evidence="4 9" id="KW-0408">Iron</keyword>
<evidence type="ECO:0000313" key="11">
    <source>
        <dbReference type="EMBL" id="NYD30134.1"/>
    </source>
</evidence>
<evidence type="ECO:0000256" key="2">
    <source>
        <dbReference type="ARBA" id="ARBA00022490"/>
    </source>
</evidence>
<comment type="caution">
    <text evidence="11">The sequence shown here is derived from an EMBL/GenBank/DDBJ whole genome shotgun (WGS) entry which is preliminary data.</text>
</comment>
<feature type="binding site" evidence="9">
    <location>
        <position position="295"/>
    </location>
    <ligand>
        <name>Fe(2+)</name>
        <dbReference type="ChEBI" id="CHEBI:29033"/>
    </ligand>
</feature>
<evidence type="ECO:0000256" key="8">
    <source>
        <dbReference type="ARBA" id="ARBA00024536"/>
    </source>
</evidence>
<comment type="function">
    <text evidence="9">Involved in coproporphyrin-dependent heme b biosynthesis. Catalyzes the insertion of ferrous iron into coproporphyrin III to form Fe-coproporphyrin III.</text>
</comment>
<comment type="subcellular location">
    <subcellularLocation>
        <location evidence="9">Cytoplasm</location>
    </subcellularLocation>
</comment>
<keyword evidence="2 9" id="KW-0963">Cytoplasm</keyword>
<evidence type="ECO:0000256" key="7">
    <source>
        <dbReference type="ARBA" id="ARBA00023244"/>
    </source>
</evidence>
<dbReference type="RefSeq" id="WP_343052613.1">
    <property type="nucleotide sequence ID" value="NZ_BAABEF010000001.1"/>
</dbReference>
<dbReference type="PANTHER" id="PTHR11108:SF1">
    <property type="entry name" value="FERROCHELATASE, MITOCHONDRIAL"/>
    <property type="match status" value="1"/>
</dbReference>
<dbReference type="HAMAP" id="MF_00323">
    <property type="entry name" value="Ferrochelatase"/>
    <property type="match status" value="1"/>
</dbReference>
<dbReference type="PANTHER" id="PTHR11108">
    <property type="entry name" value="FERROCHELATASE"/>
    <property type="match status" value="1"/>
</dbReference>
<dbReference type="NCBIfam" id="TIGR00109">
    <property type="entry name" value="hemH"/>
    <property type="match status" value="1"/>
</dbReference>
<evidence type="ECO:0000256" key="6">
    <source>
        <dbReference type="ARBA" id="ARBA00023239"/>
    </source>
</evidence>
<keyword evidence="3 9" id="KW-0479">Metal-binding</keyword>
<reference evidence="11 12" key="1">
    <citation type="submission" date="2020-07" db="EMBL/GenBank/DDBJ databases">
        <title>Sequencing the genomes of 1000 actinobacteria strains.</title>
        <authorList>
            <person name="Klenk H.-P."/>
        </authorList>
    </citation>
    <scope>NUCLEOTIDE SEQUENCE [LARGE SCALE GENOMIC DNA]</scope>
    <source>
        <strain evidence="11 12">DSM 19082</strain>
    </source>
</reference>
<comment type="similarity">
    <text evidence="9 10">Belongs to the ferrochelatase family.</text>
</comment>
<evidence type="ECO:0000256" key="4">
    <source>
        <dbReference type="ARBA" id="ARBA00023004"/>
    </source>
</evidence>
<dbReference type="AlphaFoldDB" id="A0A852RQA4"/>
<dbReference type="UniPathway" id="UPA00252"/>
<dbReference type="InterPro" id="IPR001015">
    <property type="entry name" value="Ferrochelatase"/>
</dbReference>
<sequence length="362" mass="38927">MPNPDPLSTDLSTDQPTDPYDALLLLSFGGPEKPEDVVPFLENVTRGRGIPRERLEAVGEHYFLFGGRSPINDQNKALIAAIEKDLAEHGLDLPVYWGNRNWDPYLAETVEQMARDGVRRVLCLATSAYSSWSSCRQYRDNLEAAVAAVPDDLVAPEIDKIGAYYDHPGFVAANADGVLAALADLPDDVRDSARLVFVTHSVPISMSESSGPPRDRPEGGAYVAQHLEVAAAVAARVAAATGVERPHELVYCSRSGAPHVPWLEPDVNDRLEELAAEGTPAVVLSPVGFVSDHMEVAYDLDTEALATAERLGLPARRAASAGTHPAFVAAIRDLVLARASRERAGQPVPRDHCPLGCCTGSR</sequence>
<dbReference type="GO" id="GO:0004325">
    <property type="term" value="F:ferrochelatase activity"/>
    <property type="evidence" value="ECO:0007669"/>
    <property type="project" value="UniProtKB-UniRule"/>
</dbReference>
<comment type="caution">
    <text evidence="9">Lacks conserved residue(s) required for the propagation of feature annotation.</text>
</comment>
<dbReference type="Pfam" id="PF00762">
    <property type="entry name" value="Ferrochelatase"/>
    <property type="match status" value="1"/>
</dbReference>
<feature type="binding site" evidence="9">
    <location>
        <position position="138"/>
    </location>
    <ligand>
        <name>Fe-coproporphyrin III</name>
        <dbReference type="ChEBI" id="CHEBI:68438"/>
    </ligand>
</feature>
<dbReference type="GO" id="GO:0006783">
    <property type="term" value="P:heme biosynthetic process"/>
    <property type="evidence" value="ECO:0007669"/>
    <property type="project" value="UniProtKB-UniRule"/>
</dbReference>
<dbReference type="EC" id="4.99.1.9" evidence="9"/>
<evidence type="ECO:0000256" key="10">
    <source>
        <dbReference type="RuleBase" id="RU004185"/>
    </source>
</evidence>
<feature type="binding site" evidence="9">
    <location>
        <position position="200"/>
    </location>
    <ligand>
        <name>Fe(2+)</name>
        <dbReference type="ChEBI" id="CHEBI:29033"/>
    </ligand>
</feature>
<dbReference type="Gene3D" id="3.40.50.1400">
    <property type="match status" value="2"/>
</dbReference>
<evidence type="ECO:0000313" key="12">
    <source>
        <dbReference type="Proteomes" id="UP000582231"/>
    </source>
</evidence>
<proteinExistence type="inferred from homology"/>
<dbReference type="NCBIfam" id="NF000689">
    <property type="entry name" value="PRK00035.2-1"/>
    <property type="match status" value="1"/>
</dbReference>
<organism evidence="11 12">
    <name type="scientific">Nocardioides kongjuensis</name>
    <dbReference type="NCBI Taxonomy" id="349522"/>
    <lineage>
        <taxon>Bacteria</taxon>
        <taxon>Bacillati</taxon>
        <taxon>Actinomycetota</taxon>
        <taxon>Actinomycetes</taxon>
        <taxon>Propionibacteriales</taxon>
        <taxon>Nocardioidaceae</taxon>
        <taxon>Nocardioides</taxon>
    </lineage>
</organism>
<protein>
    <recommendedName>
        <fullName evidence="9">Coproporphyrin III ferrochelatase</fullName>
        <ecNumber evidence="9">4.99.1.9</ecNumber>
    </recommendedName>
</protein>
<dbReference type="GO" id="GO:0046872">
    <property type="term" value="F:metal ion binding"/>
    <property type="evidence" value="ECO:0007669"/>
    <property type="project" value="UniProtKB-KW"/>
</dbReference>
<dbReference type="CDD" id="cd00419">
    <property type="entry name" value="Ferrochelatase_C"/>
    <property type="match status" value="1"/>
</dbReference>
<evidence type="ECO:0000256" key="9">
    <source>
        <dbReference type="HAMAP-Rule" id="MF_00323"/>
    </source>
</evidence>
<gene>
    <name evidence="9" type="primary">cpfC</name>
    <name evidence="11" type="ORF">BJ958_001680</name>
</gene>
<dbReference type="CDD" id="cd03411">
    <property type="entry name" value="Ferrochelatase_N"/>
    <property type="match status" value="1"/>
</dbReference>
<name>A0A852RQA4_9ACTN</name>
<evidence type="ECO:0000256" key="3">
    <source>
        <dbReference type="ARBA" id="ARBA00022723"/>
    </source>
</evidence>
<comment type="catalytic activity">
    <reaction evidence="8">
        <text>Fe-coproporphyrin III + 2 H(+) = coproporphyrin III + Fe(2+)</text>
        <dbReference type="Rhea" id="RHEA:49572"/>
        <dbReference type="ChEBI" id="CHEBI:15378"/>
        <dbReference type="ChEBI" id="CHEBI:29033"/>
        <dbReference type="ChEBI" id="CHEBI:68438"/>
        <dbReference type="ChEBI" id="CHEBI:131725"/>
        <dbReference type="EC" id="4.99.1.9"/>
    </reaction>
    <physiologicalReaction direction="right-to-left" evidence="8">
        <dbReference type="Rhea" id="RHEA:49574"/>
    </physiologicalReaction>
</comment>